<organism evidence="1">
    <name type="scientific">Rhizophora mucronata</name>
    <name type="common">Asiatic mangrove</name>
    <dbReference type="NCBI Taxonomy" id="61149"/>
    <lineage>
        <taxon>Eukaryota</taxon>
        <taxon>Viridiplantae</taxon>
        <taxon>Streptophyta</taxon>
        <taxon>Embryophyta</taxon>
        <taxon>Tracheophyta</taxon>
        <taxon>Spermatophyta</taxon>
        <taxon>Magnoliopsida</taxon>
        <taxon>eudicotyledons</taxon>
        <taxon>Gunneridae</taxon>
        <taxon>Pentapetalae</taxon>
        <taxon>rosids</taxon>
        <taxon>fabids</taxon>
        <taxon>Malpighiales</taxon>
        <taxon>Rhizophoraceae</taxon>
        <taxon>Rhizophora</taxon>
    </lineage>
</organism>
<dbReference type="AlphaFoldDB" id="A0A2P2PUY0"/>
<proteinExistence type="predicted"/>
<protein>
    <submittedName>
        <fullName evidence="1">Uncharacterized protein</fullName>
    </submittedName>
</protein>
<reference evidence="1" key="1">
    <citation type="submission" date="2018-02" db="EMBL/GenBank/DDBJ databases">
        <title>Rhizophora mucronata_Transcriptome.</title>
        <authorList>
            <person name="Meera S.P."/>
            <person name="Sreeshan A."/>
            <person name="Augustine A."/>
        </authorList>
    </citation>
    <scope>NUCLEOTIDE SEQUENCE</scope>
    <source>
        <tissue evidence="1">Leaf</tissue>
    </source>
</reference>
<dbReference type="EMBL" id="GGEC01078070">
    <property type="protein sequence ID" value="MBX58554.1"/>
    <property type="molecule type" value="Transcribed_RNA"/>
</dbReference>
<accession>A0A2P2PUY0</accession>
<evidence type="ECO:0000313" key="1">
    <source>
        <dbReference type="EMBL" id="MBX58554.1"/>
    </source>
</evidence>
<name>A0A2P2PUY0_RHIMU</name>
<sequence length="40" mass="4833">MKRIYDFECYCENTRFYHHTISCLRPSFSSCQISCTVAYK</sequence>